<dbReference type="InterPro" id="IPR019421">
    <property type="entry name" value="7TM_GPCR_serpentine_rcpt_Srd"/>
</dbReference>
<keyword evidence="7" id="KW-1185">Reference proteome</keyword>
<organism evidence="6 7">
    <name type="scientific">Pristionchus pacificus</name>
    <name type="common">Parasitic nematode worm</name>
    <dbReference type="NCBI Taxonomy" id="54126"/>
    <lineage>
        <taxon>Eukaryota</taxon>
        <taxon>Metazoa</taxon>
        <taxon>Ecdysozoa</taxon>
        <taxon>Nematoda</taxon>
        <taxon>Chromadorea</taxon>
        <taxon>Rhabditida</taxon>
        <taxon>Rhabditina</taxon>
        <taxon>Diplogasteromorpha</taxon>
        <taxon>Diplogasteroidea</taxon>
        <taxon>Neodiplogasteridae</taxon>
        <taxon>Pristionchus</taxon>
    </lineage>
</organism>
<sequence length="363" mass="40679">MPIITVDDVILILWALFFTVVLTVNVLLLLLMLRHTPRSFANFGIVMKAHVVSDIQTIVAAAAVMNRTIPIDHAYVYAAHGPCTLVSSSLCFVTYGLMSMGASMTLYIVLVSFIVRLQIMKNRKPSDNSIICLLIIFSFPVPLAILILFLCSRSEDSVMRAILEARLPEYASGDATIFGIEDIRIPTMSTSLALMIGVIIPLYLIILLLRSRILTCLAETGDFFSERTKNMHAQFVKMLTLQCAIPPVVFVVTLVPFYLQQLELVRHPLVEAVNSMVKARTLSDPWSVHYSYTLVEKLPDISRILFQLACLSTLLSPLIVLFLIRPYRRAMKRLIEGREKPLSLSLSINPESTLFVDTRTTDS</sequence>
<evidence type="ECO:0000256" key="1">
    <source>
        <dbReference type="ARBA" id="ARBA00004141"/>
    </source>
</evidence>
<evidence type="ECO:0000313" key="7">
    <source>
        <dbReference type="Proteomes" id="UP000005239"/>
    </source>
</evidence>
<evidence type="ECO:0000256" key="2">
    <source>
        <dbReference type="ARBA" id="ARBA00009166"/>
    </source>
</evidence>
<protein>
    <submittedName>
        <fullName evidence="6">G protein-coupled receptor</fullName>
    </submittedName>
</protein>
<keyword evidence="4" id="KW-1133">Transmembrane helix</keyword>
<dbReference type="GO" id="GO:0016020">
    <property type="term" value="C:membrane"/>
    <property type="evidence" value="ECO:0007669"/>
    <property type="project" value="UniProtKB-SubCell"/>
</dbReference>
<evidence type="ECO:0000256" key="3">
    <source>
        <dbReference type="ARBA" id="ARBA00022692"/>
    </source>
</evidence>
<keyword evidence="5" id="KW-0472">Membrane</keyword>
<keyword evidence="3" id="KW-0812">Transmembrane</keyword>
<dbReference type="PANTHER" id="PTHR22945:SF40">
    <property type="entry name" value="SERPENTINE RECEPTOR, CLASS D (DELTA)-RELATED"/>
    <property type="match status" value="1"/>
</dbReference>
<reference evidence="7" key="1">
    <citation type="journal article" date="2008" name="Nat. Genet.">
        <title>The Pristionchus pacificus genome provides a unique perspective on nematode lifestyle and parasitism.</title>
        <authorList>
            <person name="Dieterich C."/>
            <person name="Clifton S.W."/>
            <person name="Schuster L.N."/>
            <person name="Chinwalla A."/>
            <person name="Delehaunty K."/>
            <person name="Dinkelacker I."/>
            <person name="Fulton L."/>
            <person name="Fulton R."/>
            <person name="Godfrey J."/>
            <person name="Minx P."/>
            <person name="Mitreva M."/>
            <person name="Roeseler W."/>
            <person name="Tian H."/>
            <person name="Witte H."/>
            <person name="Yang S.P."/>
            <person name="Wilson R.K."/>
            <person name="Sommer R.J."/>
        </authorList>
    </citation>
    <scope>NUCLEOTIDE SEQUENCE [LARGE SCALE GENOMIC DNA]</scope>
    <source>
        <strain evidence="7">PS312</strain>
    </source>
</reference>
<comment type="similarity">
    <text evidence="2">Belongs to the nematode receptor-like protein srd family.</text>
</comment>
<dbReference type="PANTHER" id="PTHR22945">
    <property type="entry name" value="SERPENTINE RECEPTOR, CLASS D DELTA"/>
    <property type="match status" value="1"/>
</dbReference>
<accession>A0A2A6CQA5</accession>
<reference evidence="6" key="2">
    <citation type="submission" date="2022-06" db="UniProtKB">
        <authorList>
            <consortium name="EnsemblMetazoa"/>
        </authorList>
    </citation>
    <scope>IDENTIFICATION</scope>
    <source>
        <strain evidence="6">PS312</strain>
    </source>
</reference>
<evidence type="ECO:0000256" key="5">
    <source>
        <dbReference type="ARBA" id="ARBA00023136"/>
    </source>
</evidence>
<dbReference type="InterPro" id="IPR050920">
    <property type="entry name" value="Nematode_rcpt-like_delta"/>
</dbReference>
<proteinExistence type="inferred from homology"/>
<dbReference type="AlphaFoldDB" id="A0A2A6CQA5"/>
<dbReference type="SUPFAM" id="SSF81321">
    <property type="entry name" value="Family A G protein-coupled receptor-like"/>
    <property type="match status" value="1"/>
</dbReference>
<accession>A0A8R1YN66</accession>
<dbReference type="Proteomes" id="UP000005239">
    <property type="component" value="Unassembled WGS sequence"/>
</dbReference>
<gene>
    <name evidence="6" type="primary">WBGene00111681</name>
</gene>
<evidence type="ECO:0000256" key="4">
    <source>
        <dbReference type="ARBA" id="ARBA00022989"/>
    </source>
</evidence>
<dbReference type="EnsemblMetazoa" id="PPA22127.1">
    <property type="protein sequence ID" value="PPA22127.1"/>
    <property type="gene ID" value="WBGene00111681"/>
</dbReference>
<dbReference type="OrthoDB" id="5793097at2759"/>
<dbReference type="Gene3D" id="1.20.1070.10">
    <property type="entry name" value="Rhodopsin 7-helix transmembrane proteins"/>
    <property type="match status" value="1"/>
</dbReference>
<name>A0A2A6CQA5_PRIPA</name>
<comment type="subcellular location">
    <subcellularLocation>
        <location evidence="1">Membrane</location>
        <topology evidence="1">Multi-pass membrane protein</topology>
    </subcellularLocation>
</comment>
<evidence type="ECO:0000313" key="6">
    <source>
        <dbReference type="EnsemblMetazoa" id="PPA22127.1"/>
    </source>
</evidence>
<dbReference type="Pfam" id="PF10317">
    <property type="entry name" value="7TM_GPCR_Srd"/>
    <property type="match status" value="1"/>
</dbReference>